<dbReference type="Proteomes" id="UP000887013">
    <property type="component" value="Unassembled WGS sequence"/>
</dbReference>
<gene>
    <name evidence="2" type="ORF">NPIL_119221</name>
</gene>
<proteinExistence type="predicted"/>
<keyword evidence="1" id="KW-0812">Transmembrane</keyword>
<name>A0A8X6UW04_NEPPI</name>
<accession>A0A8X6UW04</accession>
<organism evidence="2 3">
    <name type="scientific">Nephila pilipes</name>
    <name type="common">Giant wood spider</name>
    <name type="synonym">Nephila maculata</name>
    <dbReference type="NCBI Taxonomy" id="299642"/>
    <lineage>
        <taxon>Eukaryota</taxon>
        <taxon>Metazoa</taxon>
        <taxon>Ecdysozoa</taxon>
        <taxon>Arthropoda</taxon>
        <taxon>Chelicerata</taxon>
        <taxon>Arachnida</taxon>
        <taxon>Araneae</taxon>
        <taxon>Araneomorphae</taxon>
        <taxon>Entelegynae</taxon>
        <taxon>Araneoidea</taxon>
        <taxon>Nephilidae</taxon>
        <taxon>Nephila</taxon>
    </lineage>
</organism>
<dbReference type="AlphaFoldDB" id="A0A8X6UW04"/>
<evidence type="ECO:0000313" key="2">
    <source>
        <dbReference type="EMBL" id="GFU50042.1"/>
    </source>
</evidence>
<keyword evidence="1" id="KW-1133">Transmembrane helix</keyword>
<keyword evidence="1" id="KW-0472">Membrane</keyword>
<dbReference type="EMBL" id="BMAW01087097">
    <property type="protein sequence ID" value="GFU50042.1"/>
    <property type="molecule type" value="Genomic_DNA"/>
</dbReference>
<reference evidence="2" key="1">
    <citation type="submission" date="2020-08" db="EMBL/GenBank/DDBJ databases">
        <title>Multicomponent nature underlies the extraordinary mechanical properties of spider dragline silk.</title>
        <authorList>
            <person name="Kono N."/>
            <person name="Nakamura H."/>
            <person name="Mori M."/>
            <person name="Yoshida Y."/>
            <person name="Ohtoshi R."/>
            <person name="Malay A.D."/>
            <person name="Moran D.A.P."/>
            <person name="Tomita M."/>
            <person name="Numata K."/>
            <person name="Arakawa K."/>
        </authorList>
    </citation>
    <scope>NUCLEOTIDE SEQUENCE</scope>
</reference>
<comment type="caution">
    <text evidence="2">The sequence shown here is derived from an EMBL/GenBank/DDBJ whole genome shotgun (WGS) entry which is preliminary data.</text>
</comment>
<evidence type="ECO:0000256" key="1">
    <source>
        <dbReference type="SAM" id="Phobius"/>
    </source>
</evidence>
<keyword evidence="3" id="KW-1185">Reference proteome</keyword>
<sequence length="78" mass="9388">MVVRFQFQPTKENVLTKLIKKWEKLLQQPACDHAICFNVFYAIFLTMGIITDNWVFELRLSFLKCRNNYLLLKKSLFK</sequence>
<feature type="transmembrane region" description="Helical" evidence="1">
    <location>
        <begin position="30"/>
        <end position="50"/>
    </location>
</feature>
<evidence type="ECO:0000313" key="3">
    <source>
        <dbReference type="Proteomes" id="UP000887013"/>
    </source>
</evidence>
<protein>
    <submittedName>
        <fullName evidence="2">Uncharacterized protein</fullName>
    </submittedName>
</protein>